<feature type="transmembrane region" description="Helical" evidence="1">
    <location>
        <begin position="164"/>
        <end position="184"/>
    </location>
</feature>
<keyword evidence="1" id="KW-1133">Transmembrane helix</keyword>
<dbReference type="AlphaFoldDB" id="A0A2T0UH68"/>
<keyword evidence="3" id="KW-1185">Reference proteome</keyword>
<reference evidence="2 3" key="1">
    <citation type="submission" date="2018-03" db="EMBL/GenBank/DDBJ databases">
        <title>Genomic Encyclopedia of Type Strains, Phase III (KMG-III): the genomes of soil and plant-associated and newly described type strains.</title>
        <authorList>
            <person name="Whitman W."/>
        </authorList>
    </citation>
    <scope>NUCLEOTIDE SEQUENCE [LARGE SCALE GENOMIC DNA]</scope>
    <source>
        <strain evidence="2 3">CGMCC 4.7067</strain>
    </source>
</reference>
<accession>A0A2T0UH68</accession>
<feature type="transmembrane region" description="Helical" evidence="1">
    <location>
        <begin position="133"/>
        <end position="152"/>
    </location>
</feature>
<dbReference type="RefSeq" id="WP_106365286.1">
    <property type="nucleotide sequence ID" value="NZ_PVTJ01000007.1"/>
</dbReference>
<comment type="caution">
    <text evidence="2">The sequence shown here is derived from an EMBL/GenBank/DDBJ whole genome shotgun (WGS) entry which is preliminary data.</text>
</comment>
<feature type="transmembrane region" description="Helical" evidence="1">
    <location>
        <begin position="383"/>
        <end position="405"/>
    </location>
</feature>
<feature type="transmembrane region" description="Helical" evidence="1">
    <location>
        <begin position="277"/>
        <end position="302"/>
    </location>
</feature>
<protein>
    <submittedName>
        <fullName evidence="2">Uncharacterized protein</fullName>
    </submittedName>
</protein>
<dbReference type="EMBL" id="PVTJ01000007">
    <property type="protein sequence ID" value="PRY57285.1"/>
    <property type="molecule type" value="Genomic_DNA"/>
</dbReference>
<organism evidence="2 3">
    <name type="scientific">Glycomyces artemisiae</name>
    <dbReference type="NCBI Taxonomy" id="1076443"/>
    <lineage>
        <taxon>Bacteria</taxon>
        <taxon>Bacillati</taxon>
        <taxon>Actinomycetota</taxon>
        <taxon>Actinomycetes</taxon>
        <taxon>Glycomycetales</taxon>
        <taxon>Glycomycetaceae</taxon>
        <taxon>Glycomyces</taxon>
    </lineage>
</organism>
<gene>
    <name evidence="2" type="ORF">B0I28_107133</name>
</gene>
<evidence type="ECO:0000256" key="1">
    <source>
        <dbReference type="SAM" id="Phobius"/>
    </source>
</evidence>
<sequence length="456" mass="48612">MGDDGRSWHWHEYPVGLGGEVARTGVRTLVAFLIGLASAFVLMMIGGILAEEHLFNDPGLEHAIDDLSRMSAGMIMAFALAAWAAFALATFLRELTTSRALVKAAARGASRYEVPSPEQIVAVTREPATQLTIFGWGNAAMAGILGIIGLGIAVAEGDSSDDVLLFWLLIGYAALMALLGFAGPKWLTPAHERRQALIAANWSSSDEAAAWKRSFRSPGKQRLLYVTPAERLLFAAAVLLVLGFVALQASVTMRCGTAPRPGAQCDEVTYNSFIERLLAGGLVVFAVLLPLAALLAVAGVLVDWRRRRAERAELLAKLAEPRAGRPAEDLLAHHAQRRMHPLALVGAALSGVGLVFGVSAYMVGEGKGLGSEDVFAVYREESLLVVAVSAGLFAAALVGNGIANVRGRELRNELMRRWPTRPAWSAGEDGQVLRAKRGPALHGPRYVKVGKNAGSN</sequence>
<name>A0A2T0UH68_9ACTN</name>
<keyword evidence="1" id="KW-0812">Transmembrane</keyword>
<keyword evidence="1" id="KW-0472">Membrane</keyword>
<feature type="transmembrane region" description="Helical" evidence="1">
    <location>
        <begin position="70"/>
        <end position="92"/>
    </location>
</feature>
<dbReference type="OrthoDB" id="3699478at2"/>
<dbReference type="Proteomes" id="UP000238176">
    <property type="component" value="Unassembled WGS sequence"/>
</dbReference>
<feature type="transmembrane region" description="Helical" evidence="1">
    <location>
        <begin position="29"/>
        <end position="50"/>
    </location>
</feature>
<feature type="transmembrane region" description="Helical" evidence="1">
    <location>
        <begin position="342"/>
        <end position="363"/>
    </location>
</feature>
<evidence type="ECO:0000313" key="3">
    <source>
        <dbReference type="Proteomes" id="UP000238176"/>
    </source>
</evidence>
<evidence type="ECO:0000313" key="2">
    <source>
        <dbReference type="EMBL" id="PRY57285.1"/>
    </source>
</evidence>
<feature type="transmembrane region" description="Helical" evidence="1">
    <location>
        <begin position="232"/>
        <end position="251"/>
    </location>
</feature>
<proteinExistence type="predicted"/>